<feature type="compositionally biased region" description="Basic and acidic residues" evidence="1">
    <location>
        <begin position="16"/>
        <end position="25"/>
    </location>
</feature>
<name>A0A409VYW6_9AGAR</name>
<keyword evidence="3" id="KW-1185">Reference proteome</keyword>
<reference evidence="2 3" key="1">
    <citation type="journal article" date="2018" name="Evol. Lett.">
        <title>Horizontal gene cluster transfer increased hallucinogenic mushroom diversity.</title>
        <authorList>
            <person name="Reynolds H.T."/>
            <person name="Vijayakumar V."/>
            <person name="Gluck-Thaler E."/>
            <person name="Korotkin H.B."/>
            <person name="Matheny P.B."/>
            <person name="Slot J.C."/>
        </authorList>
    </citation>
    <scope>NUCLEOTIDE SEQUENCE [LARGE SCALE GENOMIC DNA]</scope>
    <source>
        <strain evidence="2 3">SRW20</strain>
    </source>
</reference>
<comment type="caution">
    <text evidence="2">The sequence shown here is derived from an EMBL/GenBank/DDBJ whole genome shotgun (WGS) entry which is preliminary data.</text>
</comment>
<dbReference type="Proteomes" id="UP000284706">
    <property type="component" value="Unassembled WGS sequence"/>
</dbReference>
<dbReference type="EMBL" id="NHYE01005502">
    <property type="protein sequence ID" value="PPQ71445.1"/>
    <property type="molecule type" value="Genomic_DNA"/>
</dbReference>
<organism evidence="2 3">
    <name type="scientific">Gymnopilus dilepis</name>
    <dbReference type="NCBI Taxonomy" id="231916"/>
    <lineage>
        <taxon>Eukaryota</taxon>
        <taxon>Fungi</taxon>
        <taxon>Dikarya</taxon>
        <taxon>Basidiomycota</taxon>
        <taxon>Agaricomycotina</taxon>
        <taxon>Agaricomycetes</taxon>
        <taxon>Agaricomycetidae</taxon>
        <taxon>Agaricales</taxon>
        <taxon>Agaricineae</taxon>
        <taxon>Hymenogastraceae</taxon>
        <taxon>Gymnopilus</taxon>
    </lineage>
</organism>
<evidence type="ECO:0000256" key="1">
    <source>
        <dbReference type="SAM" id="MobiDB-lite"/>
    </source>
</evidence>
<proteinExistence type="predicted"/>
<evidence type="ECO:0000313" key="2">
    <source>
        <dbReference type="EMBL" id="PPQ71445.1"/>
    </source>
</evidence>
<feature type="compositionally biased region" description="Polar residues" evidence="1">
    <location>
        <begin position="1"/>
        <end position="11"/>
    </location>
</feature>
<sequence>MAPSSPGQEVSPTEDVDVRVDDADQRSTTLPPSSANPPIVNNTAAHSYSFEGRVDVYHVQLSCQS</sequence>
<protein>
    <submittedName>
        <fullName evidence="2">Uncharacterized protein</fullName>
    </submittedName>
</protein>
<evidence type="ECO:0000313" key="3">
    <source>
        <dbReference type="Proteomes" id="UP000284706"/>
    </source>
</evidence>
<dbReference type="InParanoid" id="A0A409VYW6"/>
<accession>A0A409VYW6</accession>
<feature type="region of interest" description="Disordered" evidence="1">
    <location>
        <begin position="1"/>
        <end position="40"/>
    </location>
</feature>
<gene>
    <name evidence="2" type="ORF">CVT26_011142</name>
</gene>
<dbReference type="AlphaFoldDB" id="A0A409VYW6"/>